<protein>
    <submittedName>
        <fullName evidence="4">Transcriptional activator protein DAL81</fullName>
    </submittedName>
</protein>
<comment type="caution">
    <text evidence="4">The sequence shown here is derived from an EMBL/GenBank/DDBJ whole genome shotgun (WGS) entry which is preliminary data.</text>
</comment>
<keyword evidence="1" id="KW-0539">Nucleus</keyword>
<dbReference type="GO" id="GO:0006351">
    <property type="term" value="P:DNA-templated transcription"/>
    <property type="evidence" value="ECO:0007669"/>
    <property type="project" value="InterPro"/>
</dbReference>
<evidence type="ECO:0000259" key="3">
    <source>
        <dbReference type="Pfam" id="PF04082"/>
    </source>
</evidence>
<feature type="compositionally biased region" description="Basic and acidic residues" evidence="2">
    <location>
        <begin position="492"/>
        <end position="507"/>
    </location>
</feature>
<dbReference type="STRING" id="1664694.A0A0N0NI24"/>
<reference evidence="4 5" key="1">
    <citation type="submission" date="2015-06" db="EMBL/GenBank/DDBJ databases">
        <title>Draft genome of the ant-associated black yeast Phialophora attae CBS 131958.</title>
        <authorList>
            <person name="Moreno L.F."/>
            <person name="Stielow B.J."/>
            <person name="de Hoog S."/>
            <person name="Vicente V.A."/>
            <person name="Weiss V.A."/>
            <person name="de Vries M."/>
            <person name="Cruz L.M."/>
            <person name="Souza E.M."/>
        </authorList>
    </citation>
    <scope>NUCLEOTIDE SEQUENCE [LARGE SCALE GENOMIC DNA]</scope>
    <source>
        <strain evidence="4 5">CBS 131958</strain>
    </source>
</reference>
<evidence type="ECO:0000256" key="2">
    <source>
        <dbReference type="SAM" id="MobiDB-lite"/>
    </source>
</evidence>
<dbReference type="Proteomes" id="UP000038010">
    <property type="component" value="Unassembled WGS sequence"/>
</dbReference>
<dbReference type="PANTHER" id="PTHR31668:SF4">
    <property type="entry name" value="TRANSCRIPTIONAL ACTIVATOR PROTEIN DAL81"/>
    <property type="match status" value="1"/>
</dbReference>
<dbReference type="OrthoDB" id="2264294at2759"/>
<organism evidence="4 5">
    <name type="scientific">Cyphellophora attinorum</name>
    <dbReference type="NCBI Taxonomy" id="1664694"/>
    <lineage>
        <taxon>Eukaryota</taxon>
        <taxon>Fungi</taxon>
        <taxon>Dikarya</taxon>
        <taxon>Ascomycota</taxon>
        <taxon>Pezizomycotina</taxon>
        <taxon>Eurotiomycetes</taxon>
        <taxon>Chaetothyriomycetidae</taxon>
        <taxon>Chaetothyriales</taxon>
        <taxon>Cyphellophoraceae</taxon>
        <taxon>Cyphellophora</taxon>
    </lineage>
</organism>
<gene>
    <name evidence="4" type="ORF">AB675_9963</name>
</gene>
<dbReference type="GO" id="GO:0008270">
    <property type="term" value="F:zinc ion binding"/>
    <property type="evidence" value="ECO:0007669"/>
    <property type="project" value="InterPro"/>
</dbReference>
<evidence type="ECO:0000313" key="5">
    <source>
        <dbReference type="Proteomes" id="UP000038010"/>
    </source>
</evidence>
<dbReference type="VEuPathDB" id="FungiDB:AB675_9963"/>
<accession>A0A0N0NI24</accession>
<proteinExistence type="predicted"/>
<dbReference type="GO" id="GO:0001080">
    <property type="term" value="P:nitrogen catabolite activation of transcription from RNA polymerase II promoter"/>
    <property type="evidence" value="ECO:0007669"/>
    <property type="project" value="TreeGrafter"/>
</dbReference>
<dbReference type="InterPro" id="IPR050797">
    <property type="entry name" value="Carb_Metab_Trans_Reg"/>
</dbReference>
<dbReference type="CDD" id="cd12148">
    <property type="entry name" value="fungal_TF_MHR"/>
    <property type="match status" value="1"/>
</dbReference>
<dbReference type="InterPro" id="IPR007219">
    <property type="entry name" value="XnlR_reg_dom"/>
</dbReference>
<keyword evidence="5" id="KW-1185">Reference proteome</keyword>
<feature type="region of interest" description="Disordered" evidence="2">
    <location>
        <begin position="483"/>
        <end position="507"/>
    </location>
</feature>
<dbReference type="PANTHER" id="PTHR31668">
    <property type="entry name" value="GLUCOSE TRANSPORT TRANSCRIPTION REGULATOR RGT1-RELATED-RELATED"/>
    <property type="match status" value="1"/>
</dbReference>
<dbReference type="EMBL" id="LFJN01000041">
    <property type="protein sequence ID" value="KPI35351.1"/>
    <property type="molecule type" value="Genomic_DNA"/>
</dbReference>
<name>A0A0N0NI24_9EURO</name>
<feature type="domain" description="Xylanolytic transcriptional activator regulatory" evidence="3">
    <location>
        <begin position="193"/>
        <end position="325"/>
    </location>
</feature>
<dbReference type="AlphaFoldDB" id="A0A0N0NI24"/>
<sequence length="546" mass="60787">MFFRRSATKEKTQEDSHPSDPSLLDGTLGHQSFRTNTYVGATSFPSRLLLELIPDDPLSAYQPAISGSEIRCVGKHGHFVITSDKHDVVDAQQSLLDQIEDAISPHGPHLVELYFRVVHPSYPVLHKDVLLEKYSRSYRKLTPACLTAVYMVAMGWWSFSVELAHAPKPDVGALNGLVPALMAFDKRTKLVAAAEEVGLHRDCSAWQIPAWERGVRRRVAWAVFVQDKWGALVHGRPSHIQVKNWDVLPLQQSDFPEALDDDDDEQGSSEVERGVLIFIYMTTLSQILSDIIEELFTVEASNRNHSTAELLSIVKPIQLRLKEWYSLLPPCLDLSATRSKKLSATGQLYLAYLTVEVTLHRAILESEAQQPLNAELRQITREAAIMRFKSVIEFLKLLQPQHMQAFWHFASEPSLAIITTFSLVLLATSRASAESAEIYSLIVEYRWLLNINGPGAAFTKTAVDILQANAAFLSSFRSGGAQISGRNATSDPHNRRTDGPARPELTPERIQETIGLAPFNPELGGATRSDSPSLSGLAFTPSDLWF</sequence>
<dbReference type="RefSeq" id="XP_017995314.1">
    <property type="nucleotide sequence ID" value="XM_018150542.1"/>
</dbReference>
<evidence type="ECO:0000313" key="4">
    <source>
        <dbReference type="EMBL" id="KPI35351.1"/>
    </source>
</evidence>
<feature type="region of interest" description="Disordered" evidence="2">
    <location>
        <begin position="1"/>
        <end position="27"/>
    </location>
</feature>
<evidence type="ECO:0000256" key="1">
    <source>
        <dbReference type="ARBA" id="ARBA00023242"/>
    </source>
</evidence>
<dbReference type="GO" id="GO:0005634">
    <property type="term" value="C:nucleus"/>
    <property type="evidence" value="ECO:0007669"/>
    <property type="project" value="TreeGrafter"/>
</dbReference>
<dbReference type="GeneID" id="28742422"/>
<dbReference type="GO" id="GO:0003677">
    <property type="term" value="F:DNA binding"/>
    <property type="evidence" value="ECO:0007669"/>
    <property type="project" value="InterPro"/>
</dbReference>
<feature type="compositionally biased region" description="Basic and acidic residues" evidence="2">
    <location>
        <begin position="7"/>
        <end position="18"/>
    </location>
</feature>
<dbReference type="Pfam" id="PF04082">
    <property type="entry name" value="Fungal_trans"/>
    <property type="match status" value="1"/>
</dbReference>